<dbReference type="GO" id="GO:0006508">
    <property type="term" value="P:proteolysis"/>
    <property type="evidence" value="ECO:0007669"/>
    <property type="project" value="UniProtKB-KW"/>
</dbReference>
<protein>
    <submittedName>
        <fullName evidence="8">DNA repair protein RadC</fullName>
    </submittedName>
</protein>
<evidence type="ECO:0000256" key="3">
    <source>
        <dbReference type="ARBA" id="ARBA00022801"/>
    </source>
</evidence>
<dbReference type="NCBIfam" id="TIGR00608">
    <property type="entry name" value="radc"/>
    <property type="match status" value="1"/>
</dbReference>
<gene>
    <name evidence="8" type="primary">radC</name>
    <name evidence="8" type="ORF">IAB08_00275</name>
</gene>
<dbReference type="PROSITE" id="PS01302">
    <property type="entry name" value="UPF0758"/>
    <property type="match status" value="1"/>
</dbReference>
<dbReference type="PANTHER" id="PTHR30471">
    <property type="entry name" value="DNA REPAIR PROTEIN RADC"/>
    <property type="match status" value="1"/>
</dbReference>
<evidence type="ECO:0000256" key="1">
    <source>
        <dbReference type="ARBA" id="ARBA00022670"/>
    </source>
</evidence>
<dbReference type="Proteomes" id="UP000823612">
    <property type="component" value="Unassembled WGS sequence"/>
</dbReference>
<keyword evidence="1" id="KW-0645">Protease</keyword>
<dbReference type="Pfam" id="PF20582">
    <property type="entry name" value="UPF0758_N"/>
    <property type="match status" value="1"/>
</dbReference>
<evidence type="ECO:0000313" key="8">
    <source>
        <dbReference type="EMBL" id="MBO8431718.1"/>
    </source>
</evidence>
<keyword evidence="5" id="KW-0482">Metalloprotease</keyword>
<evidence type="ECO:0000256" key="6">
    <source>
        <dbReference type="RuleBase" id="RU003797"/>
    </source>
</evidence>
<accession>A0A9D9DQD1</accession>
<reference evidence="8" key="2">
    <citation type="journal article" date="2021" name="PeerJ">
        <title>Extensive microbial diversity within the chicken gut microbiome revealed by metagenomics and culture.</title>
        <authorList>
            <person name="Gilroy R."/>
            <person name="Ravi A."/>
            <person name="Getino M."/>
            <person name="Pursley I."/>
            <person name="Horton D.L."/>
            <person name="Alikhan N.F."/>
            <person name="Baker D."/>
            <person name="Gharbi K."/>
            <person name="Hall N."/>
            <person name="Watson M."/>
            <person name="Adriaenssens E.M."/>
            <person name="Foster-Nyarko E."/>
            <person name="Jarju S."/>
            <person name="Secka A."/>
            <person name="Antonio M."/>
            <person name="Oren A."/>
            <person name="Chaudhuri R.R."/>
            <person name="La Ragione R."/>
            <person name="Hildebrand F."/>
            <person name="Pallen M.J."/>
        </authorList>
    </citation>
    <scope>NUCLEOTIDE SEQUENCE</scope>
    <source>
        <strain evidence="8">2889</strain>
    </source>
</reference>
<dbReference type="CDD" id="cd08071">
    <property type="entry name" value="MPN_DUF2466"/>
    <property type="match status" value="1"/>
</dbReference>
<dbReference type="NCBIfam" id="NF000642">
    <property type="entry name" value="PRK00024.1"/>
    <property type="match status" value="1"/>
</dbReference>
<dbReference type="GO" id="GO:0046872">
    <property type="term" value="F:metal ion binding"/>
    <property type="evidence" value="ECO:0007669"/>
    <property type="project" value="UniProtKB-KW"/>
</dbReference>
<comment type="caution">
    <text evidence="8">The sequence shown here is derived from an EMBL/GenBank/DDBJ whole genome shotgun (WGS) entry which is preliminary data.</text>
</comment>
<keyword evidence="2" id="KW-0479">Metal-binding</keyword>
<evidence type="ECO:0000256" key="5">
    <source>
        <dbReference type="ARBA" id="ARBA00023049"/>
    </source>
</evidence>
<comment type="similarity">
    <text evidence="6">Belongs to the UPF0758 family.</text>
</comment>
<organism evidence="8 9">
    <name type="scientific">Candidatus Pullibacteroides excrementavium</name>
    <dbReference type="NCBI Taxonomy" id="2840905"/>
    <lineage>
        <taxon>Bacteria</taxon>
        <taxon>Pseudomonadati</taxon>
        <taxon>Bacteroidota</taxon>
        <taxon>Bacteroidia</taxon>
        <taxon>Bacteroidales</taxon>
        <taxon>Candidatus Pullibacteroides</taxon>
    </lineage>
</organism>
<sequence>MEPDTTPVQESLSPGKAFVLQKKHYLPIKEWDIQDRPREKFLSGHRPDMPDEELLAILIGSGTENLSALDIAKRILEHFNGNLESLSSRSAKELARKFTGIGTAKAVSILAGMELGRRSFKPQQETELIINSSEKAFQFLRRDLASPYERFFALLLSQSGKLIRKVLISEGGLACTTVDARKIFKFAIDEHCCGLILAHNHPSGNTRPSPEDIGITKKICDGARLLDLHVFDHIIVGNNRYYSFADNNLVIGKIADFRSIVP</sequence>
<dbReference type="InterPro" id="IPR025657">
    <property type="entry name" value="RadC_JAB"/>
</dbReference>
<dbReference type="AlphaFoldDB" id="A0A9D9DQD1"/>
<dbReference type="Pfam" id="PF04002">
    <property type="entry name" value="RadC"/>
    <property type="match status" value="1"/>
</dbReference>
<name>A0A9D9DQD1_9BACT</name>
<dbReference type="SUPFAM" id="SSF102712">
    <property type="entry name" value="JAB1/MPN domain"/>
    <property type="match status" value="1"/>
</dbReference>
<dbReference type="PANTHER" id="PTHR30471:SF3">
    <property type="entry name" value="UPF0758 PROTEIN YEES-RELATED"/>
    <property type="match status" value="1"/>
</dbReference>
<keyword evidence="4" id="KW-0862">Zinc</keyword>
<dbReference type="PROSITE" id="PS50249">
    <property type="entry name" value="MPN"/>
    <property type="match status" value="1"/>
</dbReference>
<dbReference type="EMBL" id="JADIMZ010000004">
    <property type="protein sequence ID" value="MBO8431718.1"/>
    <property type="molecule type" value="Genomic_DNA"/>
</dbReference>
<proteinExistence type="inferred from homology"/>
<dbReference type="InterPro" id="IPR046778">
    <property type="entry name" value="UPF0758_N"/>
</dbReference>
<evidence type="ECO:0000259" key="7">
    <source>
        <dbReference type="PROSITE" id="PS50249"/>
    </source>
</evidence>
<keyword evidence="3" id="KW-0378">Hydrolase</keyword>
<evidence type="ECO:0000256" key="4">
    <source>
        <dbReference type="ARBA" id="ARBA00022833"/>
    </source>
</evidence>
<reference evidence="8" key="1">
    <citation type="submission" date="2020-10" db="EMBL/GenBank/DDBJ databases">
        <authorList>
            <person name="Gilroy R."/>
        </authorList>
    </citation>
    <scope>NUCLEOTIDE SEQUENCE</scope>
    <source>
        <strain evidence="8">2889</strain>
    </source>
</reference>
<evidence type="ECO:0000256" key="2">
    <source>
        <dbReference type="ARBA" id="ARBA00022723"/>
    </source>
</evidence>
<dbReference type="InterPro" id="IPR020891">
    <property type="entry name" value="UPF0758_CS"/>
</dbReference>
<dbReference type="InterPro" id="IPR037518">
    <property type="entry name" value="MPN"/>
</dbReference>
<dbReference type="Gene3D" id="3.40.140.10">
    <property type="entry name" value="Cytidine Deaminase, domain 2"/>
    <property type="match status" value="1"/>
</dbReference>
<dbReference type="InterPro" id="IPR001405">
    <property type="entry name" value="UPF0758"/>
</dbReference>
<feature type="domain" description="MPN" evidence="7">
    <location>
        <begin position="129"/>
        <end position="250"/>
    </location>
</feature>
<dbReference type="GO" id="GO:0008237">
    <property type="term" value="F:metallopeptidase activity"/>
    <property type="evidence" value="ECO:0007669"/>
    <property type="project" value="UniProtKB-KW"/>
</dbReference>
<evidence type="ECO:0000313" key="9">
    <source>
        <dbReference type="Proteomes" id="UP000823612"/>
    </source>
</evidence>